<evidence type="ECO:0000313" key="2">
    <source>
        <dbReference type="EMBL" id="KYO34102.1"/>
    </source>
</evidence>
<dbReference type="EMBL" id="AKHW03003605">
    <property type="protein sequence ID" value="KYO34102.1"/>
    <property type="molecule type" value="Genomic_DNA"/>
</dbReference>
<evidence type="ECO:0000313" key="3">
    <source>
        <dbReference type="Proteomes" id="UP000050525"/>
    </source>
</evidence>
<sequence length="93" mass="10322">MATLLWLETTTPEATSNTGSPGPRAPMDSSLSCRPWCCPCAWCLILAVLRDLSPGQRYYKTPTPVDVRNPFGGVVLLILSRRLRNQDEAQSSW</sequence>
<feature type="compositionally biased region" description="Polar residues" evidence="1">
    <location>
        <begin position="8"/>
        <end position="20"/>
    </location>
</feature>
<accession>A0A151NBB7</accession>
<evidence type="ECO:0000256" key="1">
    <source>
        <dbReference type="SAM" id="MobiDB-lite"/>
    </source>
</evidence>
<name>A0A151NBB7_ALLMI</name>
<keyword evidence="3" id="KW-1185">Reference proteome</keyword>
<organism evidence="2 3">
    <name type="scientific">Alligator mississippiensis</name>
    <name type="common">American alligator</name>
    <dbReference type="NCBI Taxonomy" id="8496"/>
    <lineage>
        <taxon>Eukaryota</taxon>
        <taxon>Metazoa</taxon>
        <taxon>Chordata</taxon>
        <taxon>Craniata</taxon>
        <taxon>Vertebrata</taxon>
        <taxon>Euteleostomi</taxon>
        <taxon>Archelosauria</taxon>
        <taxon>Archosauria</taxon>
        <taxon>Crocodylia</taxon>
        <taxon>Alligatoridae</taxon>
        <taxon>Alligatorinae</taxon>
        <taxon>Alligator</taxon>
    </lineage>
</organism>
<comment type="caution">
    <text evidence="2">The sequence shown here is derived from an EMBL/GenBank/DDBJ whole genome shotgun (WGS) entry which is preliminary data.</text>
</comment>
<feature type="region of interest" description="Disordered" evidence="1">
    <location>
        <begin position="1"/>
        <end position="29"/>
    </location>
</feature>
<reference evidence="2 3" key="1">
    <citation type="journal article" date="2012" name="Genome Biol.">
        <title>Sequencing three crocodilian genomes to illuminate the evolution of archosaurs and amniotes.</title>
        <authorList>
            <person name="St John J.A."/>
            <person name="Braun E.L."/>
            <person name="Isberg S.R."/>
            <person name="Miles L.G."/>
            <person name="Chong A.Y."/>
            <person name="Gongora J."/>
            <person name="Dalzell P."/>
            <person name="Moran C."/>
            <person name="Bed'hom B."/>
            <person name="Abzhanov A."/>
            <person name="Burgess S.C."/>
            <person name="Cooksey A.M."/>
            <person name="Castoe T.A."/>
            <person name="Crawford N.G."/>
            <person name="Densmore L.D."/>
            <person name="Drew J.C."/>
            <person name="Edwards S.V."/>
            <person name="Faircloth B.C."/>
            <person name="Fujita M.K."/>
            <person name="Greenwold M.J."/>
            <person name="Hoffmann F.G."/>
            <person name="Howard J.M."/>
            <person name="Iguchi T."/>
            <person name="Janes D.E."/>
            <person name="Khan S.Y."/>
            <person name="Kohno S."/>
            <person name="de Koning A.J."/>
            <person name="Lance S.L."/>
            <person name="McCarthy F.M."/>
            <person name="McCormack J.E."/>
            <person name="Merchant M.E."/>
            <person name="Peterson D.G."/>
            <person name="Pollock D.D."/>
            <person name="Pourmand N."/>
            <person name="Raney B.J."/>
            <person name="Roessler K.A."/>
            <person name="Sanford J.R."/>
            <person name="Sawyer R.H."/>
            <person name="Schmidt C.J."/>
            <person name="Triplett E.W."/>
            <person name="Tuberville T.D."/>
            <person name="Venegas-Anaya M."/>
            <person name="Howard J.T."/>
            <person name="Jarvis E.D."/>
            <person name="Guillette L.J.Jr."/>
            <person name="Glenn T.C."/>
            <person name="Green R.E."/>
            <person name="Ray D.A."/>
        </authorList>
    </citation>
    <scope>NUCLEOTIDE SEQUENCE [LARGE SCALE GENOMIC DNA]</scope>
    <source>
        <strain evidence="2">KSC_2009_1</strain>
    </source>
</reference>
<protein>
    <submittedName>
        <fullName evidence="2">Uncharacterized protein</fullName>
    </submittedName>
</protein>
<gene>
    <name evidence="2" type="ORF">Y1Q_0016786</name>
</gene>
<proteinExistence type="predicted"/>
<dbReference type="AlphaFoldDB" id="A0A151NBB7"/>
<dbReference type="Proteomes" id="UP000050525">
    <property type="component" value="Unassembled WGS sequence"/>
</dbReference>